<dbReference type="Proteomes" id="UP000015106">
    <property type="component" value="Chromosome 1"/>
</dbReference>
<dbReference type="AlphaFoldDB" id="A0A8R7P195"/>
<protein>
    <submittedName>
        <fullName evidence="1">Uncharacterized protein</fullName>
    </submittedName>
</protein>
<proteinExistence type="predicted"/>
<accession>A0A8R7P195</accession>
<dbReference type="Gramene" id="TuG1812G0100003286.01.T01">
    <property type="protein sequence ID" value="TuG1812G0100003286.01.T01.cds395002"/>
    <property type="gene ID" value="TuG1812G0100003286.01"/>
</dbReference>
<reference evidence="1" key="3">
    <citation type="submission" date="2022-06" db="UniProtKB">
        <authorList>
            <consortium name="EnsemblPlants"/>
        </authorList>
    </citation>
    <scope>IDENTIFICATION</scope>
</reference>
<reference evidence="2" key="1">
    <citation type="journal article" date="2013" name="Nature">
        <title>Draft genome of the wheat A-genome progenitor Triticum urartu.</title>
        <authorList>
            <person name="Ling H.Q."/>
            <person name="Zhao S."/>
            <person name="Liu D."/>
            <person name="Wang J."/>
            <person name="Sun H."/>
            <person name="Zhang C."/>
            <person name="Fan H."/>
            <person name="Li D."/>
            <person name="Dong L."/>
            <person name="Tao Y."/>
            <person name="Gao C."/>
            <person name="Wu H."/>
            <person name="Li Y."/>
            <person name="Cui Y."/>
            <person name="Guo X."/>
            <person name="Zheng S."/>
            <person name="Wang B."/>
            <person name="Yu K."/>
            <person name="Liang Q."/>
            <person name="Yang W."/>
            <person name="Lou X."/>
            <person name="Chen J."/>
            <person name="Feng M."/>
            <person name="Jian J."/>
            <person name="Zhang X."/>
            <person name="Luo G."/>
            <person name="Jiang Y."/>
            <person name="Liu J."/>
            <person name="Wang Z."/>
            <person name="Sha Y."/>
            <person name="Zhang B."/>
            <person name="Wu H."/>
            <person name="Tang D."/>
            <person name="Shen Q."/>
            <person name="Xue P."/>
            <person name="Zou S."/>
            <person name="Wang X."/>
            <person name="Liu X."/>
            <person name="Wang F."/>
            <person name="Yang Y."/>
            <person name="An X."/>
            <person name="Dong Z."/>
            <person name="Zhang K."/>
            <person name="Zhang X."/>
            <person name="Luo M.C."/>
            <person name="Dvorak J."/>
            <person name="Tong Y."/>
            <person name="Wang J."/>
            <person name="Yang H."/>
            <person name="Li Z."/>
            <person name="Wang D."/>
            <person name="Zhang A."/>
            <person name="Wang J."/>
        </authorList>
    </citation>
    <scope>NUCLEOTIDE SEQUENCE</scope>
    <source>
        <strain evidence="2">cv. G1812</strain>
    </source>
</reference>
<keyword evidence="2" id="KW-1185">Reference proteome</keyword>
<evidence type="ECO:0000313" key="2">
    <source>
        <dbReference type="Proteomes" id="UP000015106"/>
    </source>
</evidence>
<name>A0A8R7P195_TRIUA</name>
<reference evidence="1" key="2">
    <citation type="submission" date="2018-03" db="EMBL/GenBank/DDBJ databases">
        <title>The Triticum urartu genome reveals the dynamic nature of wheat genome evolution.</title>
        <authorList>
            <person name="Ling H."/>
            <person name="Ma B."/>
            <person name="Shi X."/>
            <person name="Liu H."/>
            <person name="Dong L."/>
            <person name="Sun H."/>
            <person name="Cao Y."/>
            <person name="Gao Q."/>
            <person name="Zheng S."/>
            <person name="Li Y."/>
            <person name="Yu Y."/>
            <person name="Du H."/>
            <person name="Qi M."/>
            <person name="Li Y."/>
            <person name="Yu H."/>
            <person name="Cui Y."/>
            <person name="Wang N."/>
            <person name="Chen C."/>
            <person name="Wu H."/>
            <person name="Zhao Y."/>
            <person name="Zhang J."/>
            <person name="Li Y."/>
            <person name="Zhou W."/>
            <person name="Zhang B."/>
            <person name="Hu W."/>
            <person name="Eijk M."/>
            <person name="Tang J."/>
            <person name="Witsenboer H."/>
            <person name="Zhao S."/>
            <person name="Li Z."/>
            <person name="Zhang A."/>
            <person name="Wang D."/>
            <person name="Liang C."/>
        </authorList>
    </citation>
    <scope>NUCLEOTIDE SEQUENCE [LARGE SCALE GENOMIC DNA]</scope>
    <source>
        <strain evidence="1">cv. G1812</strain>
    </source>
</reference>
<dbReference type="EnsemblPlants" id="TuG1812G0100003286.01.T01">
    <property type="protein sequence ID" value="TuG1812G0100003286.01.T01.cds395002"/>
    <property type="gene ID" value="TuG1812G0100003286.01"/>
</dbReference>
<sequence>LLGTGGLTHRNLQAATKTDDHLAAGTSGLAAEAVEGAALALEGVDDVHGGDGLAAGVLRVGDGVADDVLEEDLEHAAGLLVDEPRDALHAAPPRQAPDRRLGDALDVVAQHLPVALGASLAEPLASLAAPGHG</sequence>
<evidence type="ECO:0000313" key="1">
    <source>
        <dbReference type="EnsemblPlants" id="TuG1812G0100003286.01.T01.cds395002"/>
    </source>
</evidence>
<organism evidence="1 2">
    <name type="scientific">Triticum urartu</name>
    <name type="common">Red wild einkorn</name>
    <name type="synonym">Crithodium urartu</name>
    <dbReference type="NCBI Taxonomy" id="4572"/>
    <lineage>
        <taxon>Eukaryota</taxon>
        <taxon>Viridiplantae</taxon>
        <taxon>Streptophyta</taxon>
        <taxon>Embryophyta</taxon>
        <taxon>Tracheophyta</taxon>
        <taxon>Spermatophyta</taxon>
        <taxon>Magnoliopsida</taxon>
        <taxon>Liliopsida</taxon>
        <taxon>Poales</taxon>
        <taxon>Poaceae</taxon>
        <taxon>BOP clade</taxon>
        <taxon>Pooideae</taxon>
        <taxon>Triticodae</taxon>
        <taxon>Triticeae</taxon>
        <taxon>Triticinae</taxon>
        <taxon>Triticum</taxon>
    </lineage>
</organism>